<feature type="transmembrane region" description="Helical" evidence="2">
    <location>
        <begin position="2545"/>
        <end position="2563"/>
    </location>
</feature>
<reference evidence="3" key="2">
    <citation type="submission" date="2023-05" db="EMBL/GenBank/DDBJ databases">
        <authorList>
            <person name="Fouks B."/>
        </authorList>
    </citation>
    <scope>NUCLEOTIDE SEQUENCE</scope>
    <source>
        <strain evidence="3">Stay&amp;Tobe</strain>
        <tissue evidence="3">Testes</tissue>
    </source>
</reference>
<organism evidence="3 4">
    <name type="scientific">Diploptera punctata</name>
    <name type="common">Pacific beetle cockroach</name>
    <dbReference type="NCBI Taxonomy" id="6984"/>
    <lineage>
        <taxon>Eukaryota</taxon>
        <taxon>Metazoa</taxon>
        <taxon>Ecdysozoa</taxon>
        <taxon>Arthropoda</taxon>
        <taxon>Hexapoda</taxon>
        <taxon>Insecta</taxon>
        <taxon>Pterygota</taxon>
        <taxon>Neoptera</taxon>
        <taxon>Polyneoptera</taxon>
        <taxon>Dictyoptera</taxon>
        <taxon>Blattodea</taxon>
        <taxon>Blaberoidea</taxon>
        <taxon>Blaberidae</taxon>
        <taxon>Diplopterinae</taxon>
        <taxon>Diploptera</taxon>
    </lineage>
</organism>
<keyword evidence="2" id="KW-1133">Transmembrane helix</keyword>
<feature type="compositionally biased region" description="Polar residues" evidence="1">
    <location>
        <begin position="969"/>
        <end position="978"/>
    </location>
</feature>
<feature type="compositionally biased region" description="Polar residues" evidence="1">
    <location>
        <begin position="246"/>
        <end position="277"/>
    </location>
</feature>
<feature type="region of interest" description="Disordered" evidence="1">
    <location>
        <begin position="1030"/>
        <end position="1065"/>
    </location>
</feature>
<dbReference type="Proteomes" id="UP001233999">
    <property type="component" value="Unassembled WGS sequence"/>
</dbReference>
<evidence type="ECO:0000313" key="3">
    <source>
        <dbReference type="EMBL" id="KAJ9586420.1"/>
    </source>
</evidence>
<dbReference type="EMBL" id="JASPKZ010007161">
    <property type="protein sequence ID" value="KAJ9586420.1"/>
    <property type="molecule type" value="Genomic_DNA"/>
</dbReference>
<evidence type="ECO:0000313" key="4">
    <source>
        <dbReference type="Proteomes" id="UP001233999"/>
    </source>
</evidence>
<feature type="compositionally biased region" description="Basic and acidic residues" evidence="1">
    <location>
        <begin position="225"/>
        <end position="245"/>
    </location>
</feature>
<feature type="region of interest" description="Disordered" evidence="1">
    <location>
        <begin position="957"/>
        <end position="1005"/>
    </location>
</feature>
<reference evidence="3" key="1">
    <citation type="journal article" date="2023" name="IScience">
        <title>Live-bearing cockroach genome reveals convergent evolutionary mechanisms linked to viviparity in insects and beyond.</title>
        <authorList>
            <person name="Fouks B."/>
            <person name="Harrison M.C."/>
            <person name="Mikhailova A.A."/>
            <person name="Marchal E."/>
            <person name="English S."/>
            <person name="Carruthers M."/>
            <person name="Jennings E.C."/>
            <person name="Chiamaka E.L."/>
            <person name="Frigard R.A."/>
            <person name="Pippel M."/>
            <person name="Attardo G.M."/>
            <person name="Benoit J.B."/>
            <person name="Bornberg-Bauer E."/>
            <person name="Tobe S.S."/>
        </authorList>
    </citation>
    <scope>NUCLEOTIDE SEQUENCE</scope>
    <source>
        <strain evidence="3">Stay&amp;Tobe</strain>
    </source>
</reference>
<evidence type="ECO:0000256" key="2">
    <source>
        <dbReference type="SAM" id="Phobius"/>
    </source>
</evidence>
<protein>
    <submittedName>
        <fullName evidence="3">Uncharacterized protein</fullName>
    </submittedName>
</protein>
<comment type="caution">
    <text evidence="3">The sequence shown here is derived from an EMBL/GenBank/DDBJ whole genome shotgun (WGS) entry which is preliminary data.</text>
</comment>
<sequence length="2568" mass="291904">MFKKEPNSPNSPTGCYFLRTSSRPPVEIINHGQGVIEIVERNLENHLRKSIQTNLPNYELRTLPATKESENETFSSLCKCPHDFQKNHMPKLDGNVKNYSTSASSNLITKQQFELSLMNEKPPVGNLGSDSAPVLLNPRKSVENNIHFLEELKNCVYDPNKYLERCIALSAAKRFKENNNVHKTMKNISRDSFQSTYKKKLISSKSNSSTNEKLNLILSQPVSSDNKDVDKIKQSSKNIKNDNQVKKGTSNLSNKNSDISTTNKESKKSLISKNSSMKTCSVKHSTAFPSKKDINQTIQGGVSKIVISPSKTKTDIKNNTKSTKNDHVQQNKSNLPKTLVVVTESQNNETINKCSENYKDFNVKTIRRPNTQEEIVHWLNKSQQIQNQKIKLGSKQRKRKKLPTYNTKRGRIRHITRNHTMDLIMEKIKVLLEPSSTELIKAFSDSDAIPPSRKSEIMSRLVLNILMDTTKGRFLKGISSPNSKNESLKIQKPLSAPNQDLVVDMLLDKLQYTEHLDLPLAETDKNLSNESVINGKGKDSASYIMASDISSSAETINPSRNIYSKEDAISIHSSTLANYLGSETSSEKLEYNNYVTGNEEQRINQMQEMNIQTIETNIQKQNDQHPNIISYPILKQLYSADLQSSASSKEFDDMPVIDVISDPPTVLSIEKSQGEISEISFKSGSFSKPPPHPRYPKRTKRDIIKNSQNKVELSSYSDTTRGRVVDQVYFQSLKDIKINCRCRHKCQQNCIIEPVKGLDKFPQYSRQCSCALARGNDFTDCHEMNACFTEQFPKRKINEKSLQWSNSSSQPMCDYQSDIDPIKLEEMYNEKVDLPNMQTKCGYMWKTPESFFKAYRYLQNNTNFRCNGCCRYTNPNEYTELCSPCQRMRAENLSTDYMERILGRALHKYVNKTNGHRNRHLRNAFMNAVHSRNAPHRKYFSKDKSNNALKEFVNKESLKENFHTHGPKAQTSKSTPSQLIPRPKLKKERPATSVSTSQKKDTTVVKVPIKNGAAISSSSTDNNCEITKNHIKSHSRKNVPSSSNTSQSDSSHHHERKYQYRRSQNRLSTLALPTIRYIEGTKDRYKSVLERDQLEHLDEIVIRKRVDKNNARIHCWDKRSVGTLNSNTSYQDTSSCSSSSSYAELIESKESKKKKRNQHFNMESNMKTKPEGITKDNYYGMKQVEKNSTKLKMFSDIDTVVLGRYIFIGVDESKAAPSLNVSSLHKNDAFLSEQQNMRGVSKIALNLRTAKSDNNKILPDEREFQRHISCVKPDHNFKTNTEKSLDNDVIPQHITCHIDKSPIERTCALHHENRTQKYYEDNTIGNTAIKLLEYNILNMLPTTKVHSSNFPYCSKSEINKHAFSDNLQRQMSESSHIGVQEQKRHFNIIGDSIMKTVLQAVPEDSLASLDSLTTQTLEDDSTFTNGSKFGSSVSTSSEVQGHHTKGIYGKIEAFLAGSDLSEFSDSDSSFTYSQPFYPQNVSSSRFVSNSSNTDTIPKMKQLECDTQVQEPETTIHTKVKTVEMVRKTNGKTILEVRTRRKSHESEVISNFNTNSDIQNPAATNSNMKNNAQNKVTYSISCQTDTNEQNIALSDERNLKNILQIKMNCDSNDIIISIASEHKQIYSSNSKHLTSEIHLDNFEQKKKIVARIYFITQQYNLYEAKVVYQIKCCVKTTFEHSSIFTTSKKKLSDYSTHSRYPIELLKEITANQVVYIESSMSKDIDILPYVELSANKNEIFESSINEMYVNGGVFNSSSLELLHPEIGYNSSPVCKSVLISKIRSFLKIENEFIDTVIISPFLEFTSSCMGFEETSNIFVHDRNNSSHTIILSSDERDENNYFVHELGCFNYINNSGCFESSELTPTSSHVLDHSISRSGITDPPEMNSLDLICLGSQQDIQRYVEDQKLSLHNLTTSDTENDLIAAFSHVPKKNTISLPTTENTQINFLSLSELNDLLESIASIDPCVITDEESFRSDLNSLKEFVESLTSVDSSCEGLEKRHVVEMRYRKQDTKLFNIASSFDMITESYPIMYFYLDDSILLEDFRNSEHQFTLTDKAKNKYQSFIKDEIKTVQKEMNDTIYREDGSHLLSIAGIETSYTDDTCVNTIQEETLENYLPDEEIKLILQNILSDVLQDIVNENKQDTSGMEYELNFNVNPQKAIRDLFPQSLEDKSIPITCVVGQIIKILSSDENLRFIVNILNNIICVNSSATQKLVQRIKSELTLIPKEEMELFMEQVFGLDPNECSLDSMFKNLCSSSEKGIHLNNSMDLTYISDHIINTTSLEEMDKEISKMHEILEAMADSPIDLTQDVSQYLLKNDYSLMYTEESGTSHSLLCRTEQTEDHDLSKLYNESLLNLTTSDKFVMTPEELSDDEVSNRDEGTHQILLDSEIDKNIFTFHSLINAEEEVISAAGDGIINPQTIFDQLDSTFNAWSILSPQHIIRNGNTLFPLNIQSSSLSVVVSNSVADYDASLSNSTAHSTADIEESDRMLINNSLTRLDNVFPQEITLEECVDLNGHDSIDKNSDTIEEKPKSSVILSRRTKAFATIYFILFSLLFGGLAFQTQCQ</sequence>
<feature type="region of interest" description="Disordered" evidence="1">
    <location>
        <begin position="225"/>
        <end position="277"/>
    </location>
</feature>
<feature type="compositionally biased region" description="Basic residues" evidence="1">
    <location>
        <begin position="1053"/>
        <end position="1064"/>
    </location>
</feature>
<gene>
    <name evidence="3" type="ORF">L9F63_019935</name>
</gene>
<proteinExistence type="predicted"/>
<name>A0AAD8EDE6_DIPPU</name>
<keyword evidence="2" id="KW-0472">Membrane</keyword>
<accession>A0AAD8EDE6</accession>
<keyword evidence="4" id="KW-1185">Reference proteome</keyword>
<keyword evidence="2" id="KW-0812">Transmembrane</keyword>
<evidence type="ECO:0000256" key="1">
    <source>
        <dbReference type="SAM" id="MobiDB-lite"/>
    </source>
</evidence>